<keyword evidence="2" id="KW-1185">Reference proteome</keyword>
<gene>
    <name evidence="1" type="ORF">BSTOLATCC_MIC1564</name>
</gene>
<dbReference type="PANTHER" id="PTHR32046">
    <property type="entry name" value="G DOMAIN-CONTAINING PROTEIN"/>
    <property type="match status" value="1"/>
</dbReference>
<evidence type="ECO:0000313" key="1">
    <source>
        <dbReference type="EMBL" id="CAG9310724.1"/>
    </source>
</evidence>
<dbReference type="AlphaFoldDB" id="A0AAU9IHT6"/>
<protein>
    <submittedName>
        <fullName evidence="1">Uncharacterized protein</fullName>
    </submittedName>
</protein>
<organism evidence="1 2">
    <name type="scientific">Blepharisma stoltei</name>
    <dbReference type="NCBI Taxonomy" id="1481888"/>
    <lineage>
        <taxon>Eukaryota</taxon>
        <taxon>Sar</taxon>
        <taxon>Alveolata</taxon>
        <taxon>Ciliophora</taxon>
        <taxon>Postciliodesmatophora</taxon>
        <taxon>Heterotrichea</taxon>
        <taxon>Heterotrichida</taxon>
        <taxon>Blepharismidae</taxon>
        <taxon>Blepharisma</taxon>
    </lineage>
</organism>
<accession>A0AAU9IHT6</accession>
<reference evidence="1" key="1">
    <citation type="submission" date="2021-09" db="EMBL/GenBank/DDBJ databases">
        <authorList>
            <consortium name="AG Swart"/>
            <person name="Singh M."/>
            <person name="Singh A."/>
            <person name="Seah K."/>
            <person name="Emmerich C."/>
        </authorList>
    </citation>
    <scope>NUCLEOTIDE SEQUENCE</scope>
    <source>
        <strain evidence="1">ATCC30299</strain>
    </source>
</reference>
<comment type="caution">
    <text evidence="1">The sequence shown here is derived from an EMBL/GenBank/DDBJ whole genome shotgun (WGS) entry which is preliminary data.</text>
</comment>
<proteinExistence type="predicted"/>
<name>A0AAU9IHT6_9CILI</name>
<evidence type="ECO:0000313" key="2">
    <source>
        <dbReference type="Proteomes" id="UP001162131"/>
    </source>
</evidence>
<dbReference type="PANTHER" id="PTHR32046:SF12">
    <property type="entry name" value="AIG1-TYPE G DOMAIN-CONTAINING PROTEIN"/>
    <property type="match status" value="1"/>
</dbReference>
<dbReference type="Proteomes" id="UP001162131">
    <property type="component" value="Unassembled WGS sequence"/>
</dbReference>
<dbReference type="EMBL" id="CAJZBQ010000002">
    <property type="protein sequence ID" value="CAG9310724.1"/>
    <property type="molecule type" value="Genomic_DNA"/>
</dbReference>
<sequence>MDNSAFNVKLEDISQMTKTEKKLLDLKWELSMDVIEGLIKDLSQYSEVDTRDFRIMKEEINNALKGYNYAKNNLKNWIAIQDKISEISIERESLDAEAKVNMNYTIKRKVWQTETVETSYHNTLCSRCNTLCHEHCALQYTTNTNANIFTGCDCMRDARCKVCNCDYTSHFHDMKKPIKVEKEITNVSMEMKEKYEISTKNPRNYQKKNPSTYWRVKIAIEEFNQQRKRYSKQ</sequence>